<dbReference type="OMA" id="RTKIICN"/>
<proteinExistence type="predicted"/>
<dbReference type="OrthoDB" id="2015559at2759"/>
<dbReference type="AlphaFoldDB" id="D8SZL9"/>
<dbReference type="FunCoup" id="D8SZL9">
    <property type="interactions" value="579"/>
</dbReference>
<gene>
    <name evidence="1" type="ORF">SELMODRAFT_229401</name>
</gene>
<dbReference type="eggNOG" id="ENOG502RZ7Q">
    <property type="taxonomic scope" value="Eukaryota"/>
</dbReference>
<dbReference type="InterPro" id="IPR045282">
    <property type="entry name" value="At4g08330-like"/>
</dbReference>
<dbReference type="Pfam" id="PF24046">
    <property type="entry name" value="At4g08330"/>
    <property type="match status" value="1"/>
</dbReference>
<name>D8SZL9_SELML</name>
<dbReference type="KEGG" id="smo:SELMODRAFT_229401"/>
<sequence>MDDVVFSCVCCGALLNLDPSNVYPADTYFEAGNKGTISFTAIDDTKFRQERDKRIFPFFETIDHWGIQRDRIKLLCISCGKLVGYIYKDGPAITDNPTGQYGFGPSQVVPRLPRYRLKIKALHQSRAGAAAQQGK</sequence>
<protein>
    <recommendedName>
        <fullName evidence="3">MsrB domain-containing protein</fullName>
    </recommendedName>
</protein>
<organism evidence="2">
    <name type="scientific">Selaginella moellendorffii</name>
    <name type="common">Spikemoss</name>
    <dbReference type="NCBI Taxonomy" id="88036"/>
    <lineage>
        <taxon>Eukaryota</taxon>
        <taxon>Viridiplantae</taxon>
        <taxon>Streptophyta</taxon>
        <taxon>Embryophyta</taxon>
        <taxon>Tracheophyta</taxon>
        <taxon>Lycopodiopsida</taxon>
        <taxon>Selaginellales</taxon>
        <taxon>Selaginellaceae</taxon>
        <taxon>Selaginella</taxon>
    </lineage>
</organism>
<keyword evidence="2" id="KW-1185">Reference proteome</keyword>
<evidence type="ECO:0000313" key="1">
    <source>
        <dbReference type="EMBL" id="EFJ10045.1"/>
    </source>
</evidence>
<dbReference type="PANTHER" id="PTHR33674">
    <property type="entry name" value="METHIONINE-S-OXIDE REDUCTASE"/>
    <property type="match status" value="1"/>
</dbReference>
<dbReference type="PANTHER" id="PTHR33674:SF5">
    <property type="entry name" value="METHIONINE-S-OXIDE REDUCTASE"/>
    <property type="match status" value="1"/>
</dbReference>
<reference evidence="1 2" key="1">
    <citation type="journal article" date="2011" name="Science">
        <title>The Selaginella genome identifies genetic changes associated with the evolution of vascular plants.</title>
        <authorList>
            <person name="Banks J.A."/>
            <person name="Nishiyama T."/>
            <person name="Hasebe M."/>
            <person name="Bowman J.L."/>
            <person name="Gribskov M."/>
            <person name="dePamphilis C."/>
            <person name="Albert V.A."/>
            <person name="Aono N."/>
            <person name="Aoyama T."/>
            <person name="Ambrose B.A."/>
            <person name="Ashton N.W."/>
            <person name="Axtell M.J."/>
            <person name="Barker E."/>
            <person name="Barker M.S."/>
            <person name="Bennetzen J.L."/>
            <person name="Bonawitz N.D."/>
            <person name="Chapple C."/>
            <person name="Cheng C."/>
            <person name="Correa L.G."/>
            <person name="Dacre M."/>
            <person name="DeBarry J."/>
            <person name="Dreyer I."/>
            <person name="Elias M."/>
            <person name="Engstrom E.M."/>
            <person name="Estelle M."/>
            <person name="Feng L."/>
            <person name="Finet C."/>
            <person name="Floyd S.K."/>
            <person name="Frommer W.B."/>
            <person name="Fujita T."/>
            <person name="Gramzow L."/>
            <person name="Gutensohn M."/>
            <person name="Harholt J."/>
            <person name="Hattori M."/>
            <person name="Heyl A."/>
            <person name="Hirai T."/>
            <person name="Hiwatashi Y."/>
            <person name="Ishikawa M."/>
            <person name="Iwata M."/>
            <person name="Karol K.G."/>
            <person name="Koehler B."/>
            <person name="Kolukisaoglu U."/>
            <person name="Kubo M."/>
            <person name="Kurata T."/>
            <person name="Lalonde S."/>
            <person name="Li K."/>
            <person name="Li Y."/>
            <person name="Litt A."/>
            <person name="Lyons E."/>
            <person name="Manning G."/>
            <person name="Maruyama T."/>
            <person name="Michael T.P."/>
            <person name="Mikami K."/>
            <person name="Miyazaki S."/>
            <person name="Morinaga S."/>
            <person name="Murata T."/>
            <person name="Mueller-Roeber B."/>
            <person name="Nelson D.R."/>
            <person name="Obara M."/>
            <person name="Oguri Y."/>
            <person name="Olmstead R.G."/>
            <person name="Onodera N."/>
            <person name="Petersen B.L."/>
            <person name="Pils B."/>
            <person name="Prigge M."/>
            <person name="Rensing S.A."/>
            <person name="Riano-Pachon D.M."/>
            <person name="Roberts A.W."/>
            <person name="Sato Y."/>
            <person name="Scheller H.V."/>
            <person name="Schulz B."/>
            <person name="Schulz C."/>
            <person name="Shakirov E.V."/>
            <person name="Shibagaki N."/>
            <person name="Shinohara N."/>
            <person name="Shippen D.E."/>
            <person name="Soerensen I."/>
            <person name="Sotooka R."/>
            <person name="Sugimoto N."/>
            <person name="Sugita M."/>
            <person name="Sumikawa N."/>
            <person name="Tanurdzic M."/>
            <person name="Theissen G."/>
            <person name="Ulvskov P."/>
            <person name="Wakazuki S."/>
            <person name="Weng J.K."/>
            <person name="Willats W.W."/>
            <person name="Wipf D."/>
            <person name="Wolf P.G."/>
            <person name="Yang L."/>
            <person name="Zimmer A.D."/>
            <person name="Zhu Q."/>
            <person name="Mitros T."/>
            <person name="Hellsten U."/>
            <person name="Loque D."/>
            <person name="Otillar R."/>
            <person name="Salamov A."/>
            <person name="Schmutz J."/>
            <person name="Shapiro H."/>
            <person name="Lindquist E."/>
            <person name="Lucas S."/>
            <person name="Rokhsar D."/>
            <person name="Grigoriev I.V."/>
        </authorList>
    </citation>
    <scope>NUCLEOTIDE SEQUENCE [LARGE SCALE GENOMIC DNA]</scope>
</reference>
<dbReference type="STRING" id="88036.D8SZL9"/>
<evidence type="ECO:0000313" key="2">
    <source>
        <dbReference type="Proteomes" id="UP000001514"/>
    </source>
</evidence>
<dbReference type="EMBL" id="GL377656">
    <property type="protein sequence ID" value="EFJ10045.1"/>
    <property type="molecule type" value="Genomic_DNA"/>
</dbReference>
<dbReference type="InParanoid" id="D8SZL9"/>
<evidence type="ECO:0008006" key="3">
    <source>
        <dbReference type="Google" id="ProtNLM"/>
    </source>
</evidence>
<dbReference type="HOGENOM" id="CLU_150959_0_0_1"/>
<accession>D8SZL9</accession>
<dbReference type="Gramene" id="EFJ10045">
    <property type="protein sequence ID" value="EFJ10045"/>
    <property type="gene ID" value="SELMODRAFT_229401"/>
</dbReference>
<dbReference type="Proteomes" id="UP000001514">
    <property type="component" value="Unassembled WGS sequence"/>
</dbReference>